<evidence type="ECO:0000313" key="9">
    <source>
        <dbReference type="Proteomes" id="UP001501295"/>
    </source>
</evidence>
<dbReference type="PANTHER" id="PTHR30250">
    <property type="entry name" value="PST FAMILY PREDICTED COLANIC ACID TRANSPORTER"/>
    <property type="match status" value="1"/>
</dbReference>
<feature type="transmembrane region" description="Helical" evidence="7">
    <location>
        <begin position="391"/>
        <end position="410"/>
    </location>
</feature>
<evidence type="ECO:0000256" key="4">
    <source>
        <dbReference type="ARBA" id="ARBA00022692"/>
    </source>
</evidence>
<evidence type="ECO:0000256" key="2">
    <source>
        <dbReference type="ARBA" id="ARBA00007430"/>
    </source>
</evidence>
<evidence type="ECO:0000256" key="5">
    <source>
        <dbReference type="ARBA" id="ARBA00022989"/>
    </source>
</evidence>
<name>A0ABP8VWG3_9MICO</name>
<feature type="transmembrane region" description="Helical" evidence="7">
    <location>
        <begin position="151"/>
        <end position="173"/>
    </location>
</feature>
<dbReference type="PANTHER" id="PTHR30250:SF10">
    <property type="entry name" value="LIPOPOLYSACCHARIDE BIOSYNTHESIS PROTEIN WZXC"/>
    <property type="match status" value="1"/>
</dbReference>
<feature type="transmembrane region" description="Helical" evidence="7">
    <location>
        <begin position="292"/>
        <end position="314"/>
    </location>
</feature>
<comment type="caution">
    <text evidence="8">The sequence shown here is derived from an EMBL/GenBank/DDBJ whole genome shotgun (WGS) entry which is preliminary data.</text>
</comment>
<feature type="transmembrane region" description="Helical" evidence="7">
    <location>
        <begin position="367"/>
        <end position="385"/>
    </location>
</feature>
<feature type="transmembrane region" description="Helical" evidence="7">
    <location>
        <begin position="121"/>
        <end position="139"/>
    </location>
</feature>
<dbReference type="CDD" id="cd13127">
    <property type="entry name" value="MATE_tuaB_like"/>
    <property type="match status" value="1"/>
</dbReference>
<evidence type="ECO:0000256" key="6">
    <source>
        <dbReference type="ARBA" id="ARBA00023136"/>
    </source>
</evidence>
<dbReference type="Proteomes" id="UP001501295">
    <property type="component" value="Unassembled WGS sequence"/>
</dbReference>
<sequence length="493" mass="53066">MATSSGTPAPPTLASSAARGAGVTLAGQLAKILVQFGGLLVLSRLLTPLQFGLLASILAVVGVGDVIRDFGLSSAAIQAKNLSRGQTNNLFWINTGFGTLIGAVVFFLAGPISDLFHSDQLTPLTQVLSLLFVINGVSTQYRAQFNRDLKFTLLAGGDVAGQLVGLIAAIVLALLSFGVWALVAQQLIMALTTLGIYIVRSSWQPGLPDRRASVRSFLHFGFSLMGSQILNYFSQNVDSIVIGSRMGPTDVGLYNRAFQLLTLPLNQINAPATRVALPVLSRLNDEPKKYQNYLLAGQSVLVHVVIAAFAFGGAQAYPLIALALGPQWSGVSPIFQILALAGVFHVSGYATYWVFLSKGLTASNLRFSLINRPIAIVMIIIGGLVDGVFGVAWAYTIAQLFSWLFGLWWFRDVPEAAPRKMLANPLRAILGYAVAAGLSVVATMWLPEQAHLLRIVIGFLAMAIAVGLIAIVWRRFRQDLQQVLRVAVLLRRR</sequence>
<dbReference type="Pfam" id="PF13440">
    <property type="entry name" value="Polysacc_synt_3"/>
    <property type="match status" value="1"/>
</dbReference>
<dbReference type="EMBL" id="BAABLM010000003">
    <property type="protein sequence ID" value="GAA4674591.1"/>
    <property type="molecule type" value="Genomic_DNA"/>
</dbReference>
<keyword evidence="3" id="KW-1003">Cell membrane</keyword>
<feature type="transmembrane region" description="Helical" evidence="7">
    <location>
        <begin position="179"/>
        <end position="199"/>
    </location>
</feature>
<protein>
    <submittedName>
        <fullName evidence="8">Lipopolysaccharide biosynthesis protein</fullName>
    </submittedName>
</protein>
<dbReference type="InterPro" id="IPR050833">
    <property type="entry name" value="Poly_Biosynth_Transport"/>
</dbReference>
<comment type="similarity">
    <text evidence="2">Belongs to the polysaccharide synthase family.</text>
</comment>
<accession>A0ABP8VWG3</accession>
<feature type="transmembrane region" description="Helical" evidence="7">
    <location>
        <begin position="422"/>
        <end position="446"/>
    </location>
</feature>
<feature type="transmembrane region" description="Helical" evidence="7">
    <location>
        <begin position="334"/>
        <end position="355"/>
    </location>
</feature>
<organism evidence="8 9">
    <name type="scientific">Frondihabitans cladoniiphilus</name>
    <dbReference type="NCBI Taxonomy" id="715785"/>
    <lineage>
        <taxon>Bacteria</taxon>
        <taxon>Bacillati</taxon>
        <taxon>Actinomycetota</taxon>
        <taxon>Actinomycetes</taxon>
        <taxon>Micrococcales</taxon>
        <taxon>Microbacteriaceae</taxon>
        <taxon>Frondihabitans</taxon>
    </lineage>
</organism>
<feature type="transmembrane region" description="Helical" evidence="7">
    <location>
        <begin position="452"/>
        <end position="473"/>
    </location>
</feature>
<keyword evidence="9" id="KW-1185">Reference proteome</keyword>
<keyword evidence="5 7" id="KW-1133">Transmembrane helix</keyword>
<feature type="transmembrane region" description="Helical" evidence="7">
    <location>
        <begin position="89"/>
        <end position="109"/>
    </location>
</feature>
<evidence type="ECO:0000256" key="7">
    <source>
        <dbReference type="SAM" id="Phobius"/>
    </source>
</evidence>
<evidence type="ECO:0000256" key="1">
    <source>
        <dbReference type="ARBA" id="ARBA00004651"/>
    </source>
</evidence>
<evidence type="ECO:0000256" key="3">
    <source>
        <dbReference type="ARBA" id="ARBA00022475"/>
    </source>
</evidence>
<gene>
    <name evidence="8" type="ORF">GCM10025780_18850</name>
</gene>
<keyword evidence="6 7" id="KW-0472">Membrane</keyword>
<evidence type="ECO:0000313" key="8">
    <source>
        <dbReference type="EMBL" id="GAA4674591.1"/>
    </source>
</evidence>
<proteinExistence type="inferred from homology"/>
<keyword evidence="4 7" id="KW-0812">Transmembrane</keyword>
<comment type="subcellular location">
    <subcellularLocation>
        <location evidence="1">Cell membrane</location>
        <topology evidence="1">Multi-pass membrane protein</topology>
    </subcellularLocation>
</comment>
<reference evidence="9" key="1">
    <citation type="journal article" date="2019" name="Int. J. Syst. Evol. Microbiol.">
        <title>The Global Catalogue of Microorganisms (GCM) 10K type strain sequencing project: providing services to taxonomists for standard genome sequencing and annotation.</title>
        <authorList>
            <consortium name="The Broad Institute Genomics Platform"/>
            <consortium name="The Broad Institute Genome Sequencing Center for Infectious Disease"/>
            <person name="Wu L."/>
            <person name="Ma J."/>
        </authorList>
    </citation>
    <scope>NUCLEOTIDE SEQUENCE [LARGE SCALE GENOMIC DNA]</scope>
    <source>
        <strain evidence="9">JCM 18956</strain>
    </source>
</reference>
<dbReference type="RefSeq" id="WP_345375592.1">
    <property type="nucleotide sequence ID" value="NZ_BAABLM010000003.1"/>
</dbReference>